<name>A0A4R5PJN7_9HYPH</name>
<evidence type="ECO:0000313" key="1">
    <source>
        <dbReference type="EMBL" id="TDH35893.1"/>
    </source>
</evidence>
<dbReference type="Gene3D" id="3.90.190.10">
    <property type="entry name" value="Protein tyrosine phosphatase superfamily"/>
    <property type="match status" value="1"/>
</dbReference>
<dbReference type="EMBL" id="SMSI01000002">
    <property type="protein sequence ID" value="TDH35893.1"/>
    <property type="molecule type" value="Genomic_DNA"/>
</dbReference>
<dbReference type="InterPro" id="IPR029021">
    <property type="entry name" value="Prot-tyrosine_phosphatase-like"/>
</dbReference>
<organism evidence="1 2">
    <name type="scientific">Pseudohoeflea suaedae</name>
    <dbReference type="NCBI Taxonomy" id="877384"/>
    <lineage>
        <taxon>Bacteria</taxon>
        <taxon>Pseudomonadati</taxon>
        <taxon>Pseudomonadota</taxon>
        <taxon>Alphaproteobacteria</taxon>
        <taxon>Hyphomicrobiales</taxon>
        <taxon>Rhizobiaceae</taxon>
        <taxon>Pseudohoeflea</taxon>
    </lineage>
</organism>
<dbReference type="AlphaFoldDB" id="A0A4R5PJN7"/>
<accession>A0A4R5PJN7</accession>
<protein>
    <submittedName>
        <fullName evidence="1">Protein tyrosine phosphatase</fullName>
    </submittedName>
</protein>
<dbReference type="PROSITE" id="PS00383">
    <property type="entry name" value="TYR_PHOSPHATASE_1"/>
    <property type="match status" value="1"/>
</dbReference>
<reference evidence="1 2" key="1">
    <citation type="journal article" date="2013" name="Int. J. Syst. Evol. Microbiol.">
        <title>Hoeflea suaedae sp. nov., an endophytic bacterium isolated from the root of the halophyte Suaeda maritima.</title>
        <authorList>
            <person name="Chung E.J."/>
            <person name="Park J.A."/>
            <person name="Pramanik P."/>
            <person name="Bibi F."/>
            <person name="Jeon C.O."/>
            <person name="Chung Y.R."/>
        </authorList>
    </citation>
    <scope>NUCLEOTIDE SEQUENCE [LARGE SCALE GENOMIC DNA]</scope>
    <source>
        <strain evidence="1 2">YC6898</strain>
    </source>
</reference>
<dbReference type="OrthoDB" id="9794527at2"/>
<dbReference type="RefSeq" id="WP_133284594.1">
    <property type="nucleotide sequence ID" value="NZ_SMSI01000002.1"/>
</dbReference>
<evidence type="ECO:0000313" key="2">
    <source>
        <dbReference type="Proteomes" id="UP000295131"/>
    </source>
</evidence>
<sequence>MSYLLVCRLDQIAEAAVRHGAREMISLIAPGQNFHRPAVIDPERHLNLAVNDIAAETDGLVAPAMRHVERVIDFARNWDRASPLLIHCWFGISRSPAATIIASLALAPDQDDAAIARRMRAASPYVTPNPGIIAIGDELLGRSGRLIAAVEAMGRGAETSQGDIFRFDVTEAG</sequence>
<dbReference type="SUPFAM" id="SSF52799">
    <property type="entry name" value="(Phosphotyrosine protein) phosphatases II"/>
    <property type="match status" value="1"/>
</dbReference>
<proteinExistence type="predicted"/>
<keyword evidence="2" id="KW-1185">Reference proteome</keyword>
<dbReference type="Proteomes" id="UP000295131">
    <property type="component" value="Unassembled WGS sequence"/>
</dbReference>
<comment type="caution">
    <text evidence="1">The sequence shown here is derived from an EMBL/GenBank/DDBJ whole genome shotgun (WGS) entry which is preliminary data.</text>
</comment>
<dbReference type="InterPro" id="IPR016130">
    <property type="entry name" value="Tyr_Pase_AS"/>
</dbReference>
<gene>
    <name evidence="1" type="ORF">E2A64_11280</name>
</gene>